<evidence type="ECO:0000313" key="5">
    <source>
        <dbReference type="Proteomes" id="UP001162834"/>
    </source>
</evidence>
<keyword evidence="5" id="KW-1185">Reference proteome</keyword>
<keyword evidence="2" id="KW-0597">Phosphoprotein</keyword>
<dbReference type="InterPro" id="IPR001789">
    <property type="entry name" value="Sig_transdc_resp-reg_receiver"/>
</dbReference>
<dbReference type="AlphaFoldDB" id="A0A9E6XYZ3"/>
<dbReference type="PANTHER" id="PTHR43156">
    <property type="entry name" value="STAGE II SPORULATION PROTEIN E-RELATED"/>
    <property type="match status" value="1"/>
</dbReference>
<proteinExistence type="predicted"/>
<feature type="modified residue" description="4-aspartylphosphate" evidence="2">
    <location>
        <position position="49"/>
    </location>
</feature>
<name>A0A9E6XYZ3_9ACTN</name>
<dbReference type="InterPro" id="IPR011006">
    <property type="entry name" value="CheY-like_superfamily"/>
</dbReference>
<dbReference type="SMART" id="SM00331">
    <property type="entry name" value="PP2C_SIG"/>
    <property type="match status" value="1"/>
</dbReference>
<accession>A0A9E6XYZ3</accession>
<sequence>MLLVEDDEGDAFLVRELLADAAPELDVVTVRSLATAEEAVGAADCVLLDLGLPDTTGLDGLVRLRRRAPETAVLVLTGHGDAQRGMDAVGAGAQDYLIKGRVDGETLARAIRYAIVRRRAERSERALLEAELHSRENARLERGLLPTALLRDPRTTLTAGYRPGRRRAVLGGDFYDAIEVDDGTLHVMIGDVCGHGADEAALGVCLRIAWRALTLAGRPAAEVFETMERVLVAERHRTDIFTTLTAVAVAPDRRSADVWLAGHPAPVILHPGRAAELAIGRVHLPLGLEAGRRLETTTVDLPAEWTLLLYTDGLIEGRTGDGERTRLGIEGLTAVLDRLLEQRPGWAAEPAAFLDELIGRVEQLNGGPHADDVAALIVSSRDH</sequence>
<dbReference type="Pfam" id="PF07228">
    <property type="entry name" value="SpoIIE"/>
    <property type="match status" value="1"/>
</dbReference>
<keyword evidence="1" id="KW-0378">Hydrolase</keyword>
<dbReference type="Gene3D" id="3.60.40.10">
    <property type="entry name" value="PPM-type phosphatase domain"/>
    <property type="match status" value="1"/>
</dbReference>
<evidence type="ECO:0000256" key="2">
    <source>
        <dbReference type="PROSITE-ProRule" id="PRU00169"/>
    </source>
</evidence>
<organism evidence="4 5">
    <name type="scientific">Capillimicrobium parvum</name>
    <dbReference type="NCBI Taxonomy" id="2884022"/>
    <lineage>
        <taxon>Bacteria</taxon>
        <taxon>Bacillati</taxon>
        <taxon>Actinomycetota</taxon>
        <taxon>Thermoleophilia</taxon>
        <taxon>Solirubrobacterales</taxon>
        <taxon>Capillimicrobiaceae</taxon>
        <taxon>Capillimicrobium</taxon>
    </lineage>
</organism>
<reference evidence="4" key="1">
    <citation type="journal article" date="2022" name="Int. J. Syst. Evol. Microbiol.">
        <title>Pseudomonas aegrilactucae sp. nov. and Pseudomonas morbosilactucae sp. nov., pathogens causing bacterial rot of lettuce in Japan.</title>
        <authorList>
            <person name="Sawada H."/>
            <person name="Fujikawa T."/>
            <person name="Satou M."/>
        </authorList>
    </citation>
    <scope>NUCLEOTIDE SEQUENCE</scope>
    <source>
        <strain evidence="4">0166_1</strain>
    </source>
</reference>
<dbReference type="InterPro" id="IPR036457">
    <property type="entry name" value="PPM-type-like_dom_sf"/>
</dbReference>
<evidence type="ECO:0000313" key="4">
    <source>
        <dbReference type="EMBL" id="UGS36880.1"/>
    </source>
</evidence>
<dbReference type="SUPFAM" id="SSF52172">
    <property type="entry name" value="CheY-like"/>
    <property type="match status" value="1"/>
</dbReference>
<dbReference type="GO" id="GO:0016791">
    <property type="term" value="F:phosphatase activity"/>
    <property type="evidence" value="ECO:0007669"/>
    <property type="project" value="TreeGrafter"/>
</dbReference>
<dbReference type="InterPro" id="IPR001932">
    <property type="entry name" value="PPM-type_phosphatase-like_dom"/>
</dbReference>
<dbReference type="Gene3D" id="3.40.50.2300">
    <property type="match status" value="1"/>
</dbReference>
<dbReference type="SUPFAM" id="SSF81606">
    <property type="entry name" value="PP2C-like"/>
    <property type="match status" value="1"/>
</dbReference>
<dbReference type="Pfam" id="PF00072">
    <property type="entry name" value="Response_reg"/>
    <property type="match status" value="1"/>
</dbReference>
<gene>
    <name evidence="4" type="ORF">DSM104329_03291</name>
</gene>
<dbReference type="RefSeq" id="WP_259310944.1">
    <property type="nucleotide sequence ID" value="NZ_CP087164.1"/>
</dbReference>
<dbReference type="PANTHER" id="PTHR43156:SF2">
    <property type="entry name" value="STAGE II SPORULATION PROTEIN E"/>
    <property type="match status" value="1"/>
</dbReference>
<evidence type="ECO:0000256" key="1">
    <source>
        <dbReference type="ARBA" id="ARBA00022801"/>
    </source>
</evidence>
<dbReference type="InterPro" id="IPR052016">
    <property type="entry name" value="Bact_Sigma-Reg"/>
</dbReference>
<dbReference type="KEGG" id="sbae:DSM104329_03291"/>
<dbReference type="GO" id="GO:0000160">
    <property type="term" value="P:phosphorelay signal transduction system"/>
    <property type="evidence" value="ECO:0007669"/>
    <property type="project" value="InterPro"/>
</dbReference>
<dbReference type="CDD" id="cd00156">
    <property type="entry name" value="REC"/>
    <property type="match status" value="1"/>
</dbReference>
<feature type="domain" description="Response regulatory" evidence="3">
    <location>
        <begin position="1"/>
        <end position="114"/>
    </location>
</feature>
<dbReference type="EMBL" id="CP087164">
    <property type="protein sequence ID" value="UGS36880.1"/>
    <property type="molecule type" value="Genomic_DNA"/>
</dbReference>
<evidence type="ECO:0000259" key="3">
    <source>
        <dbReference type="PROSITE" id="PS50110"/>
    </source>
</evidence>
<protein>
    <recommendedName>
        <fullName evidence="3">Response regulatory domain-containing protein</fullName>
    </recommendedName>
</protein>
<dbReference type="SMART" id="SM00448">
    <property type="entry name" value="REC"/>
    <property type="match status" value="1"/>
</dbReference>
<dbReference type="Proteomes" id="UP001162834">
    <property type="component" value="Chromosome"/>
</dbReference>
<dbReference type="PROSITE" id="PS50110">
    <property type="entry name" value="RESPONSE_REGULATORY"/>
    <property type="match status" value="1"/>
</dbReference>